<comment type="domain">
    <text evidence="1">The EXKPK motif is conserved in inositol-pentakisphosphate 2-kinases of both family 1 and 2.</text>
</comment>
<dbReference type="GO" id="GO:0035299">
    <property type="term" value="F:inositol-1,3,4,5,6-pentakisphosphate 2-kinase activity"/>
    <property type="evidence" value="ECO:0007669"/>
    <property type="project" value="UniProtKB-EC"/>
</dbReference>
<dbReference type="AlphaFoldDB" id="A0A310SSD8"/>
<comment type="catalytic activity">
    <reaction evidence="1">
        <text>1D-myo-inositol 1,3,4,5,6-pentakisphosphate + ATP = 1D-myo-inositol hexakisphosphate + ADP + H(+)</text>
        <dbReference type="Rhea" id="RHEA:20313"/>
        <dbReference type="ChEBI" id="CHEBI:15378"/>
        <dbReference type="ChEBI" id="CHEBI:30616"/>
        <dbReference type="ChEBI" id="CHEBI:57733"/>
        <dbReference type="ChEBI" id="CHEBI:58130"/>
        <dbReference type="ChEBI" id="CHEBI:456216"/>
        <dbReference type="EC" id="2.7.1.158"/>
    </reaction>
</comment>
<accession>A0A310SSD8</accession>
<keyword evidence="1" id="KW-0067">ATP-binding</keyword>
<sequence length="303" mass="33698">MTNALCIYRSGCETELFRKQEILITSKPAHDPLTEMAKVPEAQKSLLAHNVQDKDKTIKINEGNPVPTTTFSLESMTTSTGSSDDDSPATPEPSPLSSTFSIEDCVYRGEGNANIVVALPRDSRVPRHEKSKKKGEAVKHAEGMEREIPMPNCLTLRPGCWKTVTGLVCSRTEHLLRLTIVSNSQLLATTTLEHKVIRFRKSLPDGVSPDGGKQRAEREVEFVRFVASCFLGPYTQIPEVLRYDARDIAKLSEAIRPLRSALAMCSQRWGHGSPARRISNHNNNTIALHYKSGLRPVRLEQRA</sequence>
<evidence type="ECO:0000256" key="2">
    <source>
        <dbReference type="SAM" id="MobiDB-lite"/>
    </source>
</evidence>
<reference evidence="3 4" key="1">
    <citation type="submission" date="2015-07" db="EMBL/GenBank/DDBJ databases">
        <title>The genome of Eufriesea mexicana.</title>
        <authorList>
            <person name="Pan H."/>
            <person name="Kapheim K."/>
        </authorList>
    </citation>
    <scope>NUCLEOTIDE SEQUENCE [LARGE SCALE GENOMIC DNA]</scope>
    <source>
        <strain evidence="3">0111107269</strain>
        <tissue evidence="3">Whole body</tissue>
    </source>
</reference>
<keyword evidence="4" id="KW-1185">Reference proteome</keyword>
<keyword evidence="1" id="KW-0418">Kinase</keyword>
<dbReference type="EMBL" id="KQ760603">
    <property type="protein sequence ID" value="OAD59752.1"/>
    <property type="molecule type" value="Genomic_DNA"/>
</dbReference>
<dbReference type="EC" id="2.7.1.158" evidence="1"/>
<organism evidence="3 4">
    <name type="scientific">Eufriesea mexicana</name>
    <dbReference type="NCBI Taxonomy" id="516756"/>
    <lineage>
        <taxon>Eukaryota</taxon>
        <taxon>Metazoa</taxon>
        <taxon>Ecdysozoa</taxon>
        <taxon>Arthropoda</taxon>
        <taxon>Hexapoda</taxon>
        <taxon>Insecta</taxon>
        <taxon>Pterygota</taxon>
        <taxon>Neoptera</taxon>
        <taxon>Endopterygota</taxon>
        <taxon>Hymenoptera</taxon>
        <taxon>Apocrita</taxon>
        <taxon>Aculeata</taxon>
        <taxon>Apoidea</taxon>
        <taxon>Anthophila</taxon>
        <taxon>Apidae</taxon>
        <taxon>Eufriesea</taxon>
    </lineage>
</organism>
<dbReference type="Pfam" id="PF06090">
    <property type="entry name" value="Ins_P5_2-kin"/>
    <property type="match status" value="1"/>
</dbReference>
<protein>
    <recommendedName>
        <fullName evidence="1">Inositol-pentakisphosphate 2-kinase</fullName>
        <ecNumber evidence="1">2.7.1.158</ecNumber>
    </recommendedName>
</protein>
<gene>
    <name evidence="3" type="ORF">WN48_08222</name>
</gene>
<comment type="function">
    <text evidence="1">Phosphorylates Ins(1,3,4,5,6)P5 at position 2 to form Ins(1,2,3,4,5,6)P6 (InsP6 or phytate).</text>
</comment>
<keyword evidence="1" id="KW-0547">Nucleotide-binding</keyword>
<keyword evidence="1" id="KW-0808">Transferase</keyword>
<evidence type="ECO:0000313" key="4">
    <source>
        <dbReference type="Proteomes" id="UP000250275"/>
    </source>
</evidence>
<name>A0A310SSD8_9HYME</name>
<evidence type="ECO:0000313" key="3">
    <source>
        <dbReference type="EMBL" id="OAD59752.1"/>
    </source>
</evidence>
<dbReference type="InterPro" id="IPR009286">
    <property type="entry name" value="Ins_P5_2-kin"/>
</dbReference>
<feature type="region of interest" description="Disordered" evidence="2">
    <location>
        <begin position="53"/>
        <end position="100"/>
    </location>
</feature>
<dbReference type="Proteomes" id="UP000250275">
    <property type="component" value="Unassembled WGS sequence"/>
</dbReference>
<proteinExistence type="predicted"/>
<dbReference type="GO" id="GO:0005524">
    <property type="term" value="F:ATP binding"/>
    <property type="evidence" value="ECO:0007669"/>
    <property type="project" value="UniProtKB-KW"/>
</dbReference>
<evidence type="ECO:0000256" key="1">
    <source>
        <dbReference type="RuleBase" id="RU364126"/>
    </source>
</evidence>
<dbReference type="OrthoDB" id="272370at2759"/>